<name>A0A285MYH2_9AQUI</name>
<feature type="signal peptide" evidence="1">
    <location>
        <begin position="1"/>
        <end position="20"/>
    </location>
</feature>
<evidence type="ECO:0000256" key="1">
    <source>
        <dbReference type="SAM" id="SignalP"/>
    </source>
</evidence>
<protein>
    <submittedName>
        <fullName evidence="3">Membrane-bound lytic murein transglycosylase D</fullName>
    </submittedName>
</protein>
<accession>A0A285MYH2</accession>
<evidence type="ECO:0000313" key="3">
    <source>
        <dbReference type="EMBL" id="SNZ02235.1"/>
    </source>
</evidence>
<dbReference type="PANTHER" id="PTHR33734">
    <property type="entry name" value="LYSM DOMAIN-CONTAINING GPI-ANCHORED PROTEIN 2"/>
    <property type="match status" value="1"/>
</dbReference>
<dbReference type="Proteomes" id="UP000219036">
    <property type="component" value="Unassembled WGS sequence"/>
</dbReference>
<keyword evidence="4" id="KW-1185">Reference proteome</keyword>
<dbReference type="Gene3D" id="1.10.530.10">
    <property type="match status" value="1"/>
</dbReference>
<feature type="domain" description="LysM" evidence="2">
    <location>
        <begin position="388"/>
        <end position="436"/>
    </location>
</feature>
<feature type="domain" description="LysM" evidence="2">
    <location>
        <begin position="466"/>
        <end position="509"/>
    </location>
</feature>
<dbReference type="OrthoDB" id="9815002at2"/>
<dbReference type="InterPro" id="IPR018392">
    <property type="entry name" value="LysM"/>
</dbReference>
<dbReference type="CDD" id="cd16894">
    <property type="entry name" value="MltD-like"/>
    <property type="match status" value="1"/>
</dbReference>
<keyword evidence="1" id="KW-0732">Signal</keyword>
<evidence type="ECO:0000313" key="4">
    <source>
        <dbReference type="Proteomes" id="UP000219036"/>
    </source>
</evidence>
<dbReference type="Pfam" id="PF01476">
    <property type="entry name" value="LysM"/>
    <property type="match status" value="3"/>
</dbReference>
<evidence type="ECO:0000259" key="2">
    <source>
        <dbReference type="PROSITE" id="PS51782"/>
    </source>
</evidence>
<feature type="chain" id="PRO_5012899588" evidence="1">
    <location>
        <begin position="21"/>
        <end position="516"/>
    </location>
</feature>
<proteinExistence type="predicted"/>
<dbReference type="PANTHER" id="PTHR33734:SF22">
    <property type="entry name" value="MEMBRANE-BOUND LYTIC MUREIN TRANSGLYCOSYLASE D"/>
    <property type="match status" value="1"/>
</dbReference>
<dbReference type="GO" id="GO:0008932">
    <property type="term" value="F:lytic endotransglycosylase activity"/>
    <property type="evidence" value="ECO:0007669"/>
    <property type="project" value="TreeGrafter"/>
</dbReference>
<dbReference type="Pfam" id="PF01464">
    <property type="entry name" value="SLT"/>
    <property type="match status" value="1"/>
</dbReference>
<dbReference type="InterPro" id="IPR008258">
    <property type="entry name" value="Transglycosylase_SLT_dom_1"/>
</dbReference>
<dbReference type="SUPFAM" id="SSF54106">
    <property type="entry name" value="LysM domain"/>
    <property type="match status" value="3"/>
</dbReference>
<dbReference type="PROSITE" id="PS51782">
    <property type="entry name" value="LYSM"/>
    <property type="match status" value="3"/>
</dbReference>
<dbReference type="SMART" id="SM00257">
    <property type="entry name" value="LysM"/>
    <property type="match status" value="3"/>
</dbReference>
<sequence length="516" mass="59721">MKKLLTFLITLGLCGGTVKAEDNLNPEDVGIILSVALDSSKILNDPQFLKSKIDISIKVNLVEKSIIQDRIRFFKTKGIKRLSYYLDRGKKYIPVIKEIFKRYNIPDELIFLPIIESHFNIKARSPAGAAGLWQFMPQTARMYGLTINKWIDERYDVEKSTIAAALYLRDLYGIFDDWTLALASYNTGEGVIIRKINKYGGLNFWDIDEYLSRETRNYVPNFLASVAVIREILEKEHFDYSHSEFEILKVKKPVSLRYIASLIGVPVSYLKQLNPHLKKGVTPPYEGEYNIYIPNGYKETVKAALEKSPIEKYPAFVEYTVKRGDSLSKIAKKFGTTVSYLRKINNLEKTVIVAGSVLKVPSYIEAYPDYYDKVVDLSEDIIYTPKGIIYKIKRGDTLGKIARKFRVSVSALKRWNNIKGYIYPNQRIVIYKRVKYRNIGKSTVVKRNISYLKRKVKKRKPTFRYIFYRVKKGDSLLKISRKFDVSVKEIKKWNKLNSNIIRIGQKLTIIKRVNDG</sequence>
<reference evidence="4" key="1">
    <citation type="submission" date="2017-09" db="EMBL/GenBank/DDBJ databases">
        <authorList>
            <person name="Varghese N."/>
            <person name="Submissions S."/>
        </authorList>
    </citation>
    <scope>NUCLEOTIDE SEQUENCE [LARGE SCALE GENOMIC DNA]</scope>
    <source>
        <strain evidence="4">DSM 15103</strain>
    </source>
</reference>
<dbReference type="SUPFAM" id="SSF53955">
    <property type="entry name" value="Lysozyme-like"/>
    <property type="match status" value="1"/>
</dbReference>
<organism evidence="3 4">
    <name type="scientific">Persephonella hydrogeniphila</name>
    <dbReference type="NCBI Taxonomy" id="198703"/>
    <lineage>
        <taxon>Bacteria</taxon>
        <taxon>Pseudomonadati</taxon>
        <taxon>Aquificota</taxon>
        <taxon>Aquificia</taxon>
        <taxon>Aquificales</taxon>
        <taxon>Hydrogenothermaceae</taxon>
        <taxon>Persephonella</taxon>
    </lineage>
</organism>
<feature type="domain" description="LysM" evidence="2">
    <location>
        <begin position="317"/>
        <end position="360"/>
    </location>
</feature>
<gene>
    <name evidence="3" type="ORF">SAMN06265182_0059</name>
</gene>
<dbReference type="RefSeq" id="WP_096999271.1">
    <property type="nucleotide sequence ID" value="NZ_OBEI01000001.1"/>
</dbReference>
<dbReference type="Gene3D" id="3.10.350.10">
    <property type="entry name" value="LysM domain"/>
    <property type="match status" value="3"/>
</dbReference>
<dbReference type="CDD" id="cd00118">
    <property type="entry name" value="LysM"/>
    <property type="match status" value="3"/>
</dbReference>
<dbReference type="InterPro" id="IPR023346">
    <property type="entry name" value="Lysozyme-like_dom_sf"/>
</dbReference>
<dbReference type="InterPro" id="IPR036779">
    <property type="entry name" value="LysM_dom_sf"/>
</dbReference>
<dbReference type="EMBL" id="OBEI01000001">
    <property type="protein sequence ID" value="SNZ02235.1"/>
    <property type="molecule type" value="Genomic_DNA"/>
</dbReference>
<dbReference type="AlphaFoldDB" id="A0A285MYH2"/>